<protein>
    <submittedName>
        <fullName evidence="2">Uncharacterized protein</fullName>
    </submittedName>
</protein>
<sequence>MNVADVSVPASNGPDNSIPPTTTHPVTSSACHRWCHKTDTSAPSTEGQRDTSGSNHATEGQGNISNPACGGQCDVSVLDVLFQKNISANRNAHHLTSRASRDTEGSPPF</sequence>
<feature type="region of interest" description="Disordered" evidence="1">
    <location>
        <begin position="1"/>
        <end position="69"/>
    </location>
</feature>
<feature type="compositionally biased region" description="Polar residues" evidence="1">
    <location>
        <begin position="9"/>
        <end position="30"/>
    </location>
</feature>
<name>A0ABV0N6C5_9TELE</name>
<gene>
    <name evidence="2" type="ORF">GOODEAATRI_033649</name>
</gene>
<dbReference type="Proteomes" id="UP001476798">
    <property type="component" value="Unassembled WGS sequence"/>
</dbReference>
<dbReference type="EMBL" id="JAHRIO010027224">
    <property type="protein sequence ID" value="MEQ2166940.1"/>
    <property type="molecule type" value="Genomic_DNA"/>
</dbReference>
<organism evidence="2 3">
    <name type="scientific">Goodea atripinnis</name>
    <dbReference type="NCBI Taxonomy" id="208336"/>
    <lineage>
        <taxon>Eukaryota</taxon>
        <taxon>Metazoa</taxon>
        <taxon>Chordata</taxon>
        <taxon>Craniata</taxon>
        <taxon>Vertebrata</taxon>
        <taxon>Euteleostomi</taxon>
        <taxon>Actinopterygii</taxon>
        <taxon>Neopterygii</taxon>
        <taxon>Teleostei</taxon>
        <taxon>Neoteleostei</taxon>
        <taxon>Acanthomorphata</taxon>
        <taxon>Ovalentaria</taxon>
        <taxon>Atherinomorphae</taxon>
        <taxon>Cyprinodontiformes</taxon>
        <taxon>Goodeidae</taxon>
        <taxon>Goodea</taxon>
    </lineage>
</organism>
<proteinExistence type="predicted"/>
<reference evidence="2 3" key="1">
    <citation type="submission" date="2021-06" db="EMBL/GenBank/DDBJ databases">
        <authorList>
            <person name="Palmer J.M."/>
        </authorList>
    </citation>
    <scope>NUCLEOTIDE SEQUENCE [LARGE SCALE GENOMIC DNA]</scope>
    <source>
        <strain evidence="2 3">GA_2019</strain>
        <tissue evidence="2">Muscle</tissue>
    </source>
</reference>
<evidence type="ECO:0000313" key="3">
    <source>
        <dbReference type="Proteomes" id="UP001476798"/>
    </source>
</evidence>
<keyword evidence="3" id="KW-1185">Reference proteome</keyword>
<comment type="caution">
    <text evidence="2">The sequence shown here is derived from an EMBL/GenBank/DDBJ whole genome shotgun (WGS) entry which is preliminary data.</text>
</comment>
<feature type="compositionally biased region" description="Basic and acidic residues" evidence="1">
    <location>
        <begin position="99"/>
        <end position="109"/>
    </location>
</feature>
<feature type="compositionally biased region" description="Polar residues" evidence="1">
    <location>
        <begin position="40"/>
        <end position="66"/>
    </location>
</feature>
<accession>A0ABV0N6C5</accession>
<evidence type="ECO:0000313" key="2">
    <source>
        <dbReference type="EMBL" id="MEQ2166940.1"/>
    </source>
</evidence>
<evidence type="ECO:0000256" key="1">
    <source>
        <dbReference type="SAM" id="MobiDB-lite"/>
    </source>
</evidence>
<feature type="region of interest" description="Disordered" evidence="1">
    <location>
        <begin position="87"/>
        <end position="109"/>
    </location>
</feature>